<feature type="binding site" evidence="4">
    <location>
        <position position="129"/>
    </location>
    <ligand>
        <name>a divalent metal cation</name>
        <dbReference type="ChEBI" id="CHEBI:60240"/>
        <label>2</label>
    </ligand>
</feature>
<dbReference type="Proteomes" id="UP000076481">
    <property type="component" value="Unassembled WGS sequence"/>
</dbReference>
<comment type="similarity">
    <text evidence="1">Belongs to the metallo-dependent hydrolases superfamily. TatD-type hydrolase family.</text>
</comment>
<evidence type="ECO:0000256" key="4">
    <source>
        <dbReference type="PIRSR" id="PIRSR005902-1"/>
    </source>
</evidence>
<dbReference type="Gene3D" id="3.20.20.140">
    <property type="entry name" value="Metal-dependent hydrolases"/>
    <property type="match status" value="1"/>
</dbReference>
<reference evidence="5 6" key="1">
    <citation type="submission" date="2016-03" db="EMBL/GenBank/DDBJ databases">
        <title>Speciation and ecological success in dimly lit waters: horizontal gene transfer in a green sulfur bacteria bloom unveiled by metagenomic assembly.</title>
        <authorList>
            <person name="Llorens-Mares T."/>
            <person name="Liu Z."/>
            <person name="Allen L.Z."/>
            <person name="Rusch D.B."/>
            <person name="Craig M.T."/>
            <person name="Dupont C.L."/>
            <person name="Bryant D.A."/>
            <person name="Casamayor E.O."/>
        </authorList>
    </citation>
    <scope>NUCLEOTIDE SEQUENCE [LARGE SCALE GENOMIC DNA]</scope>
    <source>
        <strain evidence="5">CIII</strain>
    </source>
</reference>
<feature type="binding site" evidence="4">
    <location>
        <position position="93"/>
    </location>
    <ligand>
        <name>a divalent metal cation</name>
        <dbReference type="ChEBI" id="CHEBI:60240"/>
        <label>1</label>
    </ligand>
</feature>
<comment type="caution">
    <text evidence="5">The sequence shown here is derived from an EMBL/GenBank/DDBJ whole genome shotgun (WGS) entry which is preliminary data.</text>
</comment>
<feature type="binding site" evidence="4">
    <location>
        <position position="8"/>
    </location>
    <ligand>
        <name>a divalent metal cation</name>
        <dbReference type="ChEBI" id="CHEBI:60240"/>
        <label>1</label>
    </ligand>
</feature>
<dbReference type="PIRSF" id="PIRSF005902">
    <property type="entry name" value="DNase_TatD"/>
    <property type="match status" value="1"/>
</dbReference>
<proteinExistence type="inferred from homology"/>
<dbReference type="FunFam" id="3.20.20.140:FF:000005">
    <property type="entry name" value="TatD family hydrolase"/>
    <property type="match status" value="1"/>
</dbReference>
<dbReference type="InterPro" id="IPR015991">
    <property type="entry name" value="TatD/YcfH-like"/>
</dbReference>
<accession>A0A165LLH6</accession>
<dbReference type="GO" id="GO:0004536">
    <property type="term" value="F:DNA nuclease activity"/>
    <property type="evidence" value="ECO:0007669"/>
    <property type="project" value="InterPro"/>
</dbReference>
<dbReference type="InterPro" id="IPR001130">
    <property type="entry name" value="TatD-like"/>
</dbReference>
<evidence type="ECO:0000256" key="3">
    <source>
        <dbReference type="ARBA" id="ARBA00022801"/>
    </source>
</evidence>
<dbReference type="RefSeq" id="WP_303681689.1">
    <property type="nucleotide sequence ID" value="NZ_LVWG01000031.1"/>
</dbReference>
<dbReference type="AlphaFoldDB" id="A0A165LLH6"/>
<sequence>MLADAHCHLSFPEFDPDRTEVILRMQAAGVTLLIDPGTDLASSRRSVELSKQYSFIKANVGLHPHEAEGPVADAVYEALEELAGSPEVVAIGEIGLDYHYPGHNPRHQQDAFRTMLRMAAELDLPVVIHSRDAWPDTLRILDEERHSGLRGIMHCFSGDTTVALECIRRGLFISIPGTITFKRSILPEVVRSLPLASLLAETDAPYLAPVPFRGKRNEPAHVRLVAEAIADARSITPEAAAEALYRNTLDAFGISG</sequence>
<dbReference type="GO" id="GO:0005829">
    <property type="term" value="C:cytosol"/>
    <property type="evidence" value="ECO:0007669"/>
    <property type="project" value="TreeGrafter"/>
</dbReference>
<gene>
    <name evidence="5" type="ORF">A3K90_02610</name>
</gene>
<dbReference type="NCBIfam" id="TIGR00010">
    <property type="entry name" value="YchF/TatD family DNA exonuclease"/>
    <property type="match status" value="1"/>
</dbReference>
<dbReference type="GO" id="GO:0046872">
    <property type="term" value="F:metal ion binding"/>
    <property type="evidence" value="ECO:0007669"/>
    <property type="project" value="UniProtKB-KW"/>
</dbReference>
<evidence type="ECO:0000256" key="2">
    <source>
        <dbReference type="ARBA" id="ARBA00022723"/>
    </source>
</evidence>
<feature type="binding site" evidence="4">
    <location>
        <position position="203"/>
    </location>
    <ligand>
        <name>a divalent metal cation</name>
        <dbReference type="ChEBI" id="CHEBI:60240"/>
        <label>1</label>
    </ligand>
</feature>
<evidence type="ECO:0000313" key="5">
    <source>
        <dbReference type="EMBL" id="KZK74189.1"/>
    </source>
</evidence>
<dbReference type="PANTHER" id="PTHR46124:SF2">
    <property type="entry name" value="D-AMINOACYL-TRNA DEACYLASE"/>
    <property type="match status" value="1"/>
</dbReference>
<evidence type="ECO:0000256" key="1">
    <source>
        <dbReference type="ARBA" id="ARBA00009275"/>
    </source>
</evidence>
<feature type="binding site" evidence="4">
    <location>
        <position position="6"/>
    </location>
    <ligand>
        <name>a divalent metal cation</name>
        <dbReference type="ChEBI" id="CHEBI:60240"/>
        <label>1</label>
    </ligand>
</feature>
<dbReference type="CDD" id="cd01310">
    <property type="entry name" value="TatD_DNAse"/>
    <property type="match status" value="1"/>
</dbReference>
<dbReference type="Pfam" id="PF01026">
    <property type="entry name" value="TatD_DNase"/>
    <property type="match status" value="1"/>
</dbReference>
<evidence type="ECO:0000313" key="6">
    <source>
        <dbReference type="Proteomes" id="UP000076481"/>
    </source>
</evidence>
<keyword evidence="2 4" id="KW-0479">Metal-binding</keyword>
<dbReference type="GO" id="GO:0016788">
    <property type="term" value="F:hydrolase activity, acting on ester bonds"/>
    <property type="evidence" value="ECO:0007669"/>
    <property type="project" value="InterPro"/>
</dbReference>
<name>A0A165LLH6_PELLU</name>
<dbReference type="InterPro" id="IPR032466">
    <property type="entry name" value="Metal_Hydrolase"/>
</dbReference>
<keyword evidence="3 5" id="KW-0378">Hydrolase</keyword>
<feature type="binding site" evidence="4">
    <location>
        <position position="154"/>
    </location>
    <ligand>
        <name>a divalent metal cation</name>
        <dbReference type="ChEBI" id="CHEBI:60240"/>
        <label>2</label>
    </ligand>
</feature>
<dbReference type="SUPFAM" id="SSF51556">
    <property type="entry name" value="Metallo-dependent hydrolases"/>
    <property type="match status" value="1"/>
</dbReference>
<organism evidence="5 6">
    <name type="scientific">Pelodictyon luteolum</name>
    <dbReference type="NCBI Taxonomy" id="1100"/>
    <lineage>
        <taxon>Bacteria</taxon>
        <taxon>Pseudomonadati</taxon>
        <taxon>Chlorobiota</taxon>
        <taxon>Chlorobiia</taxon>
        <taxon>Chlorobiales</taxon>
        <taxon>Chlorobiaceae</taxon>
        <taxon>Chlorobium/Pelodictyon group</taxon>
        <taxon>Pelodictyon</taxon>
    </lineage>
</organism>
<dbReference type="EMBL" id="LVWG01000031">
    <property type="protein sequence ID" value="KZK74189.1"/>
    <property type="molecule type" value="Genomic_DNA"/>
</dbReference>
<protein>
    <submittedName>
        <fullName evidence="5">Hydrolase TatD</fullName>
    </submittedName>
</protein>
<dbReference type="PANTHER" id="PTHR46124">
    <property type="entry name" value="D-AMINOACYL-TRNA DEACYLASE"/>
    <property type="match status" value="1"/>
</dbReference>